<keyword evidence="1" id="KW-0472">Membrane</keyword>
<dbReference type="EMBL" id="CP014806">
    <property type="protein sequence ID" value="AMX00282.1"/>
    <property type="molecule type" value="Genomic_DNA"/>
</dbReference>
<name>A0A143HGA5_9BACL</name>
<keyword evidence="1" id="KW-1133">Transmembrane helix</keyword>
<accession>A0A143HGA5</accession>
<evidence type="ECO:0000313" key="3">
    <source>
        <dbReference type="Proteomes" id="UP000076021"/>
    </source>
</evidence>
<feature type="transmembrane region" description="Helical" evidence="1">
    <location>
        <begin position="15"/>
        <end position="32"/>
    </location>
</feature>
<evidence type="ECO:0000313" key="2">
    <source>
        <dbReference type="EMBL" id="AMX00282.1"/>
    </source>
</evidence>
<evidence type="ECO:0000256" key="1">
    <source>
        <dbReference type="SAM" id="Phobius"/>
    </source>
</evidence>
<feature type="transmembrane region" description="Helical" evidence="1">
    <location>
        <begin position="44"/>
        <end position="62"/>
    </location>
</feature>
<dbReference type="KEGG" id="rst:ATY39_13200"/>
<dbReference type="Proteomes" id="UP000076021">
    <property type="component" value="Chromosome"/>
</dbReference>
<dbReference type="RefSeq" id="WP_066790501.1">
    <property type="nucleotide sequence ID" value="NZ_CP014806.1"/>
</dbReference>
<keyword evidence="1" id="KW-0812">Transmembrane</keyword>
<dbReference type="AlphaFoldDB" id="A0A143HGA5"/>
<organism evidence="2 3">
    <name type="scientific">Rummeliibacillus stabekisii</name>
    <dbReference type="NCBI Taxonomy" id="241244"/>
    <lineage>
        <taxon>Bacteria</taxon>
        <taxon>Bacillati</taxon>
        <taxon>Bacillota</taxon>
        <taxon>Bacilli</taxon>
        <taxon>Bacillales</taxon>
        <taxon>Caryophanaceae</taxon>
        <taxon>Rummeliibacillus</taxon>
    </lineage>
</organism>
<protein>
    <submittedName>
        <fullName evidence="2">Uncharacterized protein</fullName>
    </submittedName>
</protein>
<keyword evidence="3" id="KW-1185">Reference proteome</keyword>
<sequence>MSGRKERKHRNRVRNWKLALFLVIEAGWIILFREWFDAWRQKGWLYVASYTALFAIGCFYINEKLSPLKDERKEEKFNKKYPFIKDLGEEQTFTIYMKNGKVVENASLMVHISMEIIVATNLTCDELESEVHTIKLKHIEFVSF</sequence>
<gene>
    <name evidence="2" type="ORF">ATY39_13200</name>
</gene>
<proteinExistence type="predicted"/>
<reference evidence="3" key="2">
    <citation type="submission" date="2016-03" db="EMBL/GenBank/DDBJ databases">
        <authorList>
            <person name="Ploux O."/>
        </authorList>
    </citation>
    <scope>NUCLEOTIDE SEQUENCE [LARGE SCALE GENOMIC DNA]</scope>
    <source>
        <strain evidence="3">PP9</strain>
    </source>
</reference>
<reference evidence="2 3" key="1">
    <citation type="journal article" date="2016" name="Genome Announc.">
        <title>Whole-Genome Sequence of Rummeliibacillus stabekisii Strain PP9 Isolated from Antarctic Soil.</title>
        <authorList>
            <person name="da Mota F.F."/>
            <person name="Vollu R.E."/>
            <person name="Jurelevicius D."/>
            <person name="Seldin L."/>
        </authorList>
    </citation>
    <scope>NUCLEOTIDE SEQUENCE [LARGE SCALE GENOMIC DNA]</scope>
    <source>
        <strain evidence="2 3">PP9</strain>
    </source>
</reference>